<dbReference type="AlphaFoldDB" id="A0A969W972"/>
<dbReference type="EMBL" id="JAAVXB010000002">
    <property type="protein sequence ID" value="NKF21859.1"/>
    <property type="molecule type" value="Genomic_DNA"/>
</dbReference>
<evidence type="ECO:0000313" key="2">
    <source>
        <dbReference type="Proteomes" id="UP000653472"/>
    </source>
</evidence>
<proteinExistence type="predicted"/>
<reference evidence="1" key="1">
    <citation type="submission" date="2020-03" db="EMBL/GenBank/DDBJ databases">
        <title>Solimonas marina sp. nov., isolated from deep seawater of the Pacific Ocean.</title>
        <authorList>
            <person name="Liu X."/>
            <person name="Lai Q."/>
            <person name="Sun F."/>
            <person name="Gai Y."/>
            <person name="Li G."/>
            <person name="Shao Z."/>
        </authorList>
    </citation>
    <scope>NUCLEOTIDE SEQUENCE</scope>
    <source>
        <strain evidence="1">C16B3</strain>
    </source>
</reference>
<dbReference type="Proteomes" id="UP000653472">
    <property type="component" value="Unassembled WGS sequence"/>
</dbReference>
<organism evidence="1 2">
    <name type="scientific">Solimonas marina</name>
    <dbReference type="NCBI Taxonomy" id="2714601"/>
    <lineage>
        <taxon>Bacteria</taxon>
        <taxon>Pseudomonadati</taxon>
        <taxon>Pseudomonadota</taxon>
        <taxon>Gammaproteobacteria</taxon>
        <taxon>Nevskiales</taxon>
        <taxon>Nevskiaceae</taxon>
        <taxon>Solimonas</taxon>
    </lineage>
</organism>
<name>A0A969W972_9GAMM</name>
<gene>
    <name evidence="1" type="ORF">G7Y82_05980</name>
</gene>
<accession>A0A969W972</accession>
<protein>
    <submittedName>
        <fullName evidence="1">Uncharacterized protein</fullName>
    </submittedName>
</protein>
<evidence type="ECO:0000313" key="1">
    <source>
        <dbReference type="EMBL" id="NKF21859.1"/>
    </source>
</evidence>
<keyword evidence="2" id="KW-1185">Reference proteome</keyword>
<comment type="caution">
    <text evidence="1">The sequence shown here is derived from an EMBL/GenBank/DDBJ whole genome shotgun (WGS) entry which is preliminary data.</text>
</comment>
<sequence length="274" mass="29614">MNRFDELIAARRPLWLDYADYAGALLAGGQAPWLDVSALVAWQRKAQGLLRSDVVELPLGAVAAAWLDAHATLRDAMAAKRRVGYPLRTLLADDDLRHHLAELAGGLRASFASQPLAIACPSPRRWLLESYRAAHGEVPEFDDDDVDSAAVYLADFLRLFGEIGIDVLLLQESLDSAPSDAASLACCQPVLNVAAHYRWIVGMATPAGRCEGDASLDFVVAPEAVERRYVAQQIPAAFWTGAAVPDCPAGGFRYAGIPRDAQPEAVLQRLASLR</sequence>
<dbReference type="RefSeq" id="WP_168147083.1">
    <property type="nucleotide sequence ID" value="NZ_JAAVXB010000002.1"/>
</dbReference>